<dbReference type="OMA" id="FGGMCPF"/>
<evidence type="ECO:0000256" key="3">
    <source>
        <dbReference type="SAM" id="SignalP"/>
    </source>
</evidence>
<keyword evidence="2" id="KW-0812">Transmembrane</keyword>
<organism evidence="4 5">
    <name type="scientific">Xylona heveae (strain CBS 132557 / TC161)</name>
    <dbReference type="NCBI Taxonomy" id="1328760"/>
    <lineage>
        <taxon>Eukaryota</taxon>
        <taxon>Fungi</taxon>
        <taxon>Dikarya</taxon>
        <taxon>Ascomycota</taxon>
        <taxon>Pezizomycotina</taxon>
        <taxon>Xylonomycetes</taxon>
        <taxon>Xylonales</taxon>
        <taxon>Xylonaceae</taxon>
        <taxon>Xylona</taxon>
    </lineage>
</organism>
<evidence type="ECO:0008006" key="6">
    <source>
        <dbReference type="Google" id="ProtNLM"/>
    </source>
</evidence>
<dbReference type="Proteomes" id="UP000076632">
    <property type="component" value="Unassembled WGS sequence"/>
</dbReference>
<feature type="region of interest" description="Disordered" evidence="1">
    <location>
        <begin position="807"/>
        <end position="889"/>
    </location>
</feature>
<dbReference type="RefSeq" id="XP_018191358.1">
    <property type="nucleotide sequence ID" value="XM_018331994.1"/>
</dbReference>
<dbReference type="InParanoid" id="A0A165J6K1"/>
<dbReference type="InterPro" id="IPR015915">
    <property type="entry name" value="Kelch-typ_b-propeller"/>
</dbReference>
<feature type="region of interest" description="Disordered" evidence="1">
    <location>
        <begin position="565"/>
        <end position="632"/>
    </location>
</feature>
<keyword evidence="2" id="KW-0472">Membrane</keyword>
<feature type="compositionally biased region" description="Polar residues" evidence="1">
    <location>
        <begin position="438"/>
        <end position="448"/>
    </location>
</feature>
<dbReference type="EMBL" id="KV407455">
    <property type="protein sequence ID" value="KZF25803.1"/>
    <property type="molecule type" value="Genomic_DNA"/>
</dbReference>
<dbReference type="Gene3D" id="2.120.10.80">
    <property type="entry name" value="Kelch-type beta propeller"/>
    <property type="match status" value="1"/>
</dbReference>
<dbReference type="GeneID" id="28897131"/>
<evidence type="ECO:0000313" key="5">
    <source>
        <dbReference type="Proteomes" id="UP000076632"/>
    </source>
</evidence>
<feature type="transmembrane region" description="Helical" evidence="2">
    <location>
        <begin position="453"/>
        <end position="477"/>
    </location>
</feature>
<dbReference type="AlphaFoldDB" id="A0A165J6K1"/>
<feature type="chain" id="PRO_5007859831" description="Galactose oxidase" evidence="3">
    <location>
        <begin position="23"/>
        <end position="1008"/>
    </location>
</feature>
<feature type="compositionally biased region" description="Basic and acidic residues" evidence="1">
    <location>
        <begin position="807"/>
        <end position="816"/>
    </location>
</feature>
<keyword evidence="3" id="KW-0732">Signal</keyword>
<dbReference type="OrthoDB" id="205993at2759"/>
<name>A0A165J6K1_XYLHT</name>
<feature type="compositionally biased region" description="Polar residues" evidence="1">
    <location>
        <begin position="703"/>
        <end position="720"/>
    </location>
</feature>
<sequence>MKSTIRLAFGLSSLFFKFAISAVPYNPTRLYISSHNGSEIVYAITPALSSGSSFELLALNATESMNASALPYKEISSSLPFLDNGNDVNVSFIPSVDDRGVISIFSGNCTAGAEGSSIWRYIPSSTSGTDPGTWVMDSVNPKAAQGLGKLTGANFLSAAITYSSTVDADDPSMYVFGGMCPNSSYPGSGQSAADYSNNMVILSPKTSDASSDSVQYDEDIASSRDLPIAEAGFTITPLPPSFTNTSSGTRSKQQDFVLVGGHTKSAFINMSQVALFSLPQEGWTFIAVNSPSVDAETDLSVRDSVVVEPRSGHTATLTSDGQRIIVFGGWVGDTNTPADPQLAILSIGEEYGGAGNWAWEIPSASGNGLGTGVGLYGHGAVMLPGDVMMVVGGYPISTKTGRRDVSPTENTNSYFLNVTSMEWISSYTPPAQARPKNPESSKTTGHFSTSKKAGLGVGVALGVIVAIILAFLCLICCRRRQRRRNARKRELEDFMRGTRYMPFVGSSVAGGFDGRGGQAYIPPAMEQQRNIMLDAAYPWANQPHEGAFGGGSGWRENRGTDVERTGLLLDIPSPTRGLRRNMHSRASHQSASWHEDKRKSQGSSGIHPIQERDEEEMAPGTADSAMSASGLLESSDPGIIATAPVLDPFGDPAPLGSHPIINRASPTDFERRRDIEGWVSDWAAADTILLNPGRASPDKSDRTSSTLSDQSAHSVNSVHSHLASSLGRSVSVRSNGIFSRGNTFSSHSTSPTFDRSFGRVSPTFNRRTQSLSYAQRPEASKTNDSFTTAQTSFSLLQTEGEALLGEHRPDHYDHSWSDAPNKSSRRTGWMGSMRRALPFIGGNGESSSSSGGDNSDRSNSLQSLGGGRYSPAKNHQPPRYHDHEDNVQSNPLLPRRAASASAALWQQRRQGAADWDVDIPRRRTSHALGTNRHTLWDETGEENDDEEWDIEAAVERRVVQVMFTVPREKLRVVNADSDGLSVSEVGEPSSSTAPAEMSESKGKGKAET</sequence>
<feature type="compositionally biased region" description="Low complexity" evidence="1">
    <location>
        <begin position="845"/>
        <end position="860"/>
    </location>
</feature>
<proteinExistence type="predicted"/>
<evidence type="ECO:0000256" key="2">
    <source>
        <dbReference type="SAM" id="Phobius"/>
    </source>
</evidence>
<keyword evidence="5" id="KW-1185">Reference proteome</keyword>
<evidence type="ECO:0000256" key="1">
    <source>
        <dbReference type="SAM" id="MobiDB-lite"/>
    </source>
</evidence>
<gene>
    <name evidence="4" type="ORF">L228DRAFT_244728</name>
</gene>
<dbReference type="SUPFAM" id="SSF117281">
    <property type="entry name" value="Kelch motif"/>
    <property type="match status" value="1"/>
</dbReference>
<feature type="compositionally biased region" description="Polar residues" evidence="1">
    <location>
        <begin position="740"/>
        <end position="753"/>
    </location>
</feature>
<reference evidence="4 5" key="1">
    <citation type="journal article" date="2016" name="Fungal Biol.">
        <title>The genome of Xylona heveae provides a window into fungal endophytism.</title>
        <authorList>
            <person name="Gazis R."/>
            <person name="Kuo A."/>
            <person name="Riley R."/>
            <person name="LaButti K."/>
            <person name="Lipzen A."/>
            <person name="Lin J."/>
            <person name="Amirebrahimi M."/>
            <person name="Hesse C.N."/>
            <person name="Spatafora J.W."/>
            <person name="Henrissat B."/>
            <person name="Hainaut M."/>
            <person name="Grigoriev I.V."/>
            <person name="Hibbett D.S."/>
        </authorList>
    </citation>
    <scope>NUCLEOTIDE SEQUENCE [LARGE SCALE GENOMIC DNA]</scope>
    <source>
        <strain evidence="4 5">TC161</strain>
    </source>
</reference>
<feature type="region of interest" description="Disordered" evidence="1">
    <location>
        <begin position="978"/>
        <end position="1008"/>
    </location>
</feature>
<accession>A0A165J6K1</accession>
<feature type="compositionally biased region" description="Basic and acidic residues" evidence="1">
    <location>
        <begin position="998"/>
        <end position="1008"/>
    </location>
</feature>
<feature type="region of interest" description="Disordered" evidence="1">
    <location>
        <begin position="690"/>
        <end position="720"/>
    </location>
</feature>
<feature type="signal peptide" evidence="3">
    <location>
        <begin position="1"/>
        <end position="22"/>
    </location>
</feature>
<protein>
    <recommendedName>
        <fullName evidence="6">Galactose oxidase</fullName>
    </recommendedName>
</protein>
<keyword evidence="2" id="KW-1133">Transmembrane helix</keyword>
<feature type="compositionally biased region" description="Basic residues" evidence="1">
    <location>
        <begin position="577"/>
        <end position="586"/>
    </location>
</feature>
<feature type="region of interest" description="Disordered" evidence="1">
    <location>
        <begin position="740"/>
        <end position="761"/>
    </location>
</feature>
<evidence type="ECO:0000313" key="4">
    <source>
        <dbReference type="EMBL" id="KZF25803.1"/>
    </source>
</evidence>
<dbReference type="STRING" id="1328760.A0A165J6K1"/>
<feature type="region of interest" description="Disordered" evidence="1">
    <location>
        <begin position="428"/>
        <end position="448"/>
    </location>
</feature>